<evidence type="ECO:0000256" key="4">
    <source>
        <dbReference type="ARBA" id="ARBA00022821"/>
    </source>
</evidence>
<proteinExistence type="inferred from homology"/>
<reference evidence="12" key="1">
    <citation type="submission" date="2025-08" db="UniProtKB">
        <authorList>
            <consortium name="RefSeq"/>
        </authorList>
    </citation>
    <scope>IDENTIFICATION</scope>
</reference>
<feature type="transmembrane region" description="Helical" evidence="10">
    <location>
        <begin position="409"/>
        <end position="430"/>
    </location>
</feature>
<dbReference type="Proteomes" id="UP001515500">
    <property type="component" value="Chromosome 2"/>
</dbReference>
<organism evidence="11 12">
    <name type="scientific">Dioscorea cayennensis subsp. rotundata</name>
    <name type="common">White Guinea yam</name>
    <name type="synonym">Dioscorea rotundata</name>
    <dbReference type="NCBI Taxonomy" id="55577"/>
    <lineage>
        <taxon>Eukaryota</taxon>
        <taxon>Viridiplantae</taxon>
        <taxon>Streptophyta</taxon>
        <taxon>Embryophyta</taxon>
        <taxon>Tracheophyta</taxon>
        <taxon>Spermatophyta</taxon>
        <taxon>Magnoliopsida</taxon>
        <taxon>Liliopsida</taxon>
        <taxon>Dioscoreales</taxon>
        <taxon>Dioscoreaceae</taxon>
        <taxon>Dioscorea</taxon>
    </lineage>
</organism>
<feature type="transmembrane region" description="Helical" evidence="10">
    <location>
        <begin position="18"/>
        <end position="41"/>
    </location>
</feature>
<comment type="function">
    <text evidence="8">May be involved in modulation of pathogen defense and leaf cell death.</text>
</comment>
<feature type="compositionally biased region" description="Polar residues" evidence="9">
    <location>
        <begin position="466"/>
        <end position="482"/>
    </location>
</feature>
<evidence type="ECO:0000256" key="3">
    <source>
        <dbReference type="ARBA" id="ARBA00022692"/>
    </source>
</evidence>
<dbReference type="GO" id="GO:0016020">
    <property type="term" value="C:membrane"/>
    <property type="evidence" value="ECO:0007669"/>
    <property type="project" value="UniProtKB-SubCell"/>
</dbReference>
<accession>A0AB40C5Q2</accession>
<dbReference type="PANTHER" id="PTHR31942:SF128">
    <property type="entry name" value="MLO-LIKE PROTEIN"/>
    <property type="match status" value="1"/>
</dbReference>
<feature type="region of interest" description="Disordered" evidence="9">
    <location>
        <begin position="549"/>
        <end position="585"/>
    </location>
</feature>
<feature type="transmembrane region" description="Helical" evidence="10">
    <location>
        <begin position="282"/>
        <end position="304"/>
    </location>
</feature>
<dbReference type="RefSeq" id="XP_039133728.1">
    <property type="nucleotide sequence ID" value="XM_039277794.1"/>
</dbReference>
<dbReference type="AlphaFoldDB" id="A0AB40C5Q2"/>
<sequence length="585" mass="67198">MAGGGGVGSRSLEETPTWAVAVVCFVLVVISIIIEHALHLLGKLLTKHNKRALYEALEKVKSELMLLGFISLLLTVGQGVISKICVPKSVGDSWHPCKMKNDTKSITQEHKIGRRLMQDADYNPGIYRRSLAGGGGSDKCIAKNKVPLISTDGIHQLHIFIFVLAITHVLYCITTMALGRLKMRRWKVWEEETKSAEYQFSNNPDRFRFARETSFGRRHLSFWSKNPILIWIVCFFRQFIRSVFKVDYMTLRHGFIMAHLAPHSSTKFDFQKYIKRSLENDFKVVVGISPTIWFSAVVFLLFNTHGWNSYLWMPFIPLVIILLVGTKLQVIITKMALQIMERGDVVKGMPVVQPADHLFWFNRPHLLLYLIHFVLFQNAFQIAFFAWSWYEFGYPSCFHQRIEDMIIRISMGILIQVLCSYVTLPLYALVTQMGSKMKATIFTERVAVALRKWHQTAKKHLKENQRSGSNTPMSISRPITPSHGSSPMHLLRYYRSEVDSPQASPMRHYADDNHFDIERSPSPAQHTVSGSNAQHLKANLQQMMMREMEEISSNSRTLPSKTDEIQIHVDNNGSSESREFSFERR</sequence>
<dbReference type="PANTHER" id="PTHR31942">
    <property type="entry name" value="MLO-LIKE PROTEIN 1"/>
    <property type="match status" value="1"/>
</dbReference>
<evidence type="ECO:0000256" key="10">
    <source>
        <dbReference type="SAM" id="Phobius"/>
    </source>
</evidence>
<evidence type="ECO:0000256" key="2">
    <source>
        <dbReference type="ARBA" id="ARBA00006574"/>
    </source>
</evidence>
<evidence type="ECO:0000256" key="9">
    <source>
        <dbReference type="SAM" id="MobiDB-lite"/>
    </source>
</evidence>
<keyword evidence="5 8" id="KW-1133">Transmembrane helix</keyword>
<comment type="subcellular location">
    <subcellularLocation>
        <location evidence="1 8">Membrane</location>
        <topology evidence="1 8">Multi-pass membrane protein</topology>
    </subcellularLocation>
</comment>
<evidence type="ECO:0000256" key="7">
    <source>
        <dbReference type="ARBA" id="ARBA00023265"/>
    </source>
</evidence>
<feature type="transmembrane region" description="Helical" evidence="10">
    <location>
        <begin position="157"/>
        <end position="178"/>
    </location>
</feature>
<evidence type="ECO:0000256" key="1">
    <source>
        <dbReference type="ARBA" id="ARBA00004141"/>
    </source>
</evidence>
<keyword evidence="7 8" id="KW-0568">Pathogenesis-related protein</keyword>
<keyword evidence="3 8" id="KW-0812">Transmembrane</keyword>
<dbReference type="GO" id="GO:0006952">
    <property type="term" value="P:defense response"/>
    <property type="evidence" value="ECO:0007669"/>
    <property type="project" value="UniProtKB-KW"/>
</dbReference>
<evidence type="ECO:0000313" key="12">
    <source>
        <dbReference type="RefSeq" id="XP_039133728.1"/>
    </source>
</evidence>
<keyword evidence="11" id="KW-1185">Reference proteome</keyword>
<dbReference type="GO" id="GO:0005516">
    <property type="term" value="F:calmodulin binding"/>
    <property type="evidence" value="ECO:0007669"/>
    <property type="project" value="UniProtKB-KW"/>
</dbReference>
<dbReference type="InterPro" id="IPR004326">
    <property type="entry name" value="Mlo"/>
</dbReference>
<gene>
    <name evidence="12" type="primary">LOC120270716</name>
    <name evidence="8" type="synonym">MLO</name>
</gene>
<evidence type="ECO:0000256" key="6">
    <source>
        <dbReference type="ARBA" id="ARBA00023136"/>
    </source>
</evidence>
<feature type="compositionally biased region" description="Basic and acidic residues" evidence="9">
    <location>
        <begin position="576"/>
        <end position="585"/>
    </location>
</feature>
<keyword evidence="4 8" id="KW-0611">Plant defense</keyword>
<dbReference type="Pfam" id="PF03094">
    <property type="entry name" value="Mlo"/>
    <property type="match status" value="1"/>
</dbReference>
<feature type="region of interest" description="Disordered" evidence="9">
    <location>
        <begin position="459"/>
        <end position="482"/>
    </location>
</feature>
<dbReference type="GeneID" id="120270716"/>
<keyword evidence="6 8" id="KW-0472">Membrane</keyword>
<comment type="similarity">
    <text evidence="2 8">Belongs to the MLO family.</text>
</comment>
<feature type="transmembrane region" description="Helical" evidence="10">
    <location>
        <begin position="310"/>
        <end position="332"/>
    </location>
</feature>
<feature type="transmembrane region" description="Helical" evidence="10">
    <location>
        <begin position="366"/>
        <end position="389"/>
    </location>
</feature>
<evidence type="ECO:0000256" key="8">
    <source>
        <dbReference type="RuleBase" id="RU280816"/>
    </source>
</evidence>
<evidence type="ECO:0000313" key="11">
    <source>
        <dbReference type="Proteomes" id="UP001515500"/>
    </source>
</evidence>
<keyword evidence="8" id="KW-0112">Calmodulin-binding</keyword>
<feature type="transmembrane region" description="Helical" evidence="10">
    <location>
        <begin position="62"/>
        <end position="81"/>
    </location>
</feature>
<name>A0AB40C5Q2_DIOCR</name>
<feature type="compositionally biased region" description="Polar residues" evidence="9">
    <location>
        <begin position="551"/>
        <end position="560"/>
    </location>
</feature>
<protein>
    <recommendedName>
        <fullName evidence="8">MLO-like protein</fullName>
    </recommendedName>
</protein>
<evidence type="ECO:0000256" key="5">
    <source>
        <dbReference type="ARBA" id="ARBA00022989"/>
    </source>
</evidence>
<comment type="domain">
    <text evidence="8">The C-terminus contains a calmodulin-binding domain, which binds calmodulin in a calcium-dependent fashion.</text>
</comment>